<dbReference type="GO" id="GO:0043682">
    <property type="term" value="F:P-type divalent copper transporter activity"/>
    <property type="evidence" value="ECO:0007669"/>
    <property type="project" value="TreeGrafter"/>
</dbReference>
<reference evidence="3 4" key="1">
    <citation type="submission" date="2016-11" db="EMBL/GenBank/DDBJ databases">
        <authorList>
            <person name="Jaros S."/>
            <person name="Januszkiewicz K."/>
            <person name="Wedrychowicz H."/>
        </authorList>
    </citation>
    <scope>NUCLEOTIDE SEQUENCE [LARGE SCALE GENOMIC DNA]</scope>
    <source>
        <strain evidence="3 4">DSM 43832</strain>
    </source>
</reference>
<dbReference type="GO" id="GO:0005507">
    <property type="term" value="F:copper ion binding"/>
    <property type="evidence" value="ECO:0007669"/>
    <property type="project" value="TreeGrafter"/>
</dbReference>
<dbReference type="PANTHER" id="PTHR43520">
    <property type="entry name" value="ATP7, ISOFORM B"/>
    <property type="match status" value="1"/>
</dbReference>
<gene>
    <name evidence="3" type="ORF">SAMN05443637_12477</name>
</gene>
<feature type="transmembrane region" description="Helical" evidence="2">
    <location>
        <begin position="78"/>
        <end position="99"/>
    </location>
</feature>
<sequence>MATVTAAAPADREWTRLVTVIGFGLPVLVLAVVPPLQYPYWQWTALVLTTPVATWGAWPIHRAALRGLRRGDAGPDVVTALAVAWAYGWSLWAMFFAGAGTTEHTHPVELLAPRASVTAQIYFEVAVVVAGAGLALRRYLPRVEHHDPGEAFPPARTARWAGRWYGPVTLCLTGAATGFWCGAELPTVAVPAGLAVLAIAAPLAVTEAVPVAVAAGLRRAAATGVVVGEEAAPAAAAVDTIVLGRALLHRPVAVTGITVARGTAEGDALAVAAALAGHSPDARISALAGAAAFPPSVSDLAVDAAGSVRATTGARHVALGPPAALGVEVPDALGTPDLVVVWDGQVRAGFTVETGRHPGAAAVVAELRRLGLIPVLLTAADEADSLADGLDVDVVLPAAGPAAKVAVVRRLRADGHTVAVVAGPGAAHLEAADLPVAVGAPSVRGIGLPAGAPEALPGALRLARRITGTAEIGLAVALGAALVGLPVAAAGLIHPLLAAVVGPGVTAAVVLNALRLRR</sequence>
<keyword evidence="1" id="KW-1278">Translocase</keyword>
<evidence type="ECO:0000256" key="2">
    <source>
        <dbReference type="SAM" id="Phobius"/>
    </source>
</evidence>
<dbReference type="RefSeq" id="WP_073459922.1">
    <property type="nucleotide sequence ID" value="NZ_CALGVN010000043.1"/>
</dbReference>
<evidence type="ECO:0000256" key="1">
    <source>
        <dbReference type="ARBA" id="ARBA00022967"/>
    </source>
</evidence>
<dbReference type="EMBL" id="FRAP01000024">
    <property type="protein sequence ID" value="SHL32001.1"/>
    <property type="molecule type" value="Genomic_DNA"/>
</dbReference>
<dbReference type="AlphaFoldDB" id="A0A1M6ZND2"/>
<dbReference type="SUPFAM" id="SSF56784">
    <property type="entry name" value="HAD-like"/>
    <property type="match status" value="1"/>
</dbReference>
<feature type="transmembrane region" description="Helical" evidence="2">
    <location>
        <begin position="119"/>
        <end position="136"/>
    </location>
</feature>
<name>A0A1M6ZND2_PSETH</name>
<feature type="transmembrane region" description="Helical" evidence="2">
    <location>
        <begin position="17"/>
        <end position="34"/>
    </location>
</feature>
<feature type="transmembrane region" description="Helical" evidence="2">
    <location>
        <begin position="470"/>
        <end position="490"/>
    </location>
</feature>
<evidence type="ECO:0000313" key="3">
    <source>
        <dbReference type="EMBL" id="SHL32001.1"/>
    </source>
</evidence>
<keyword evidence="2" id="KW-1133">Transmembrane helix</keyword>
<protein>
    <submittedName>
        <fullName evidence="3">E1-E2 ATPase</fullName>
    </submittedName>
</protein>
<proteinExistence type="predicted"/>
<accession>A0A1M6ZND2</accession>
<feature type="transmembrane region" description="Helical" evidence="2">
    <location>
        <begin position="40"/>
        <end position="58"/>
    </location>
</feature>
<evidence type="ECO:0000313" key="4">
    <source>
        <dbReference type="Proteomes" id="UP000184363"/>
    </source>
</evidence>
<dbReference type="STRING" id="1848.SAMN05443637_12477"/>
<dbReference type="PANTHER" id="PTHR43520:SF8">
    <property type="entry name" value="P-TYPE CU(+) TRANSPORTER"/>
    <property type="match status" value="1"/>
</dbReference>
<keyword evidence="2" id="KW-0812">Transmembrane</keyword>
<dbReference type="Gene3D" id="3.40.50.1000">
    <property type="entry name" value="HAD superfamily/HAD-like"/>
    <property type="match status" value="1"/>
</dbReference>
<dbReference type="Gene3D" id="3.40.1110.10">
    <property type="entry name" value="Calcium-transporting ATPase, cytoplasmic domain N"/>
    <property type="match status" value="1"/>
</dbReference>
<feature type="transmembrane region" description="Helical" evidence="2">
    <location>
        <begin position="496"/>
        <end position="514"/>
    </location>
</feature>
<dbReference type="InterPro" id="IPR023299">
    <property type="entry name" value="ATPase_P-typ_cyto_dom_N"/>
</dbReference>
<dbReference type="GO" id="GO:0000166">
    <property type="term" value="F:nucleotide binding"/>
    <property type="evidence" value="ECO:0007669"/>
    <property type="project" value="InterPro"/>
</dbReference>
<keyword evidence="2" id="KW-0472">Membrane</keyword>
<organism evidence="3 4">
    <name type="scientific">Pseudonocardia thermophila</name>
    <dbReference type="NCBI Taxonomy" id="1848"/>
    <lineage>
        <taxon>Bacteria</taxon>
        <taxon>Bacillati</taxon>
        <taxon>Actinomycetota</taxon>
        <taxon>Actinomycetes</taxon>
        <taxon>Pseudonocardiales</taxon>
        <taxon>Pseudonocardiaceae</taxon>
        <taxon>Pseudonocardia</taxon>
    </lineage>
</organism>
<dbReference type="GO" id="GO:0055070">
    <property type="term" value="P:copper ion homeostasis"/>
    <property type="evidence" value="ECO:0007669"/>
    <property type="project" value="TreeGrafter"/>
</dbReference>
<dbReference type="Proteomes" id="UP000184363">
    <property type="component" value="Unassembled WGS sequence"/>
</dbReference>
<keyword evidence="4" id="KW-1185">Reference proteome</keyword>
<dbReference type="OrthoDB" id="4423159at2"/>
<dbReference type="InterPro" id="IPR036412">
    <property type="entry name" value="HAD-like_sf"/>
</dbReference>
<dbReference type="InterPro" id="IPR023214">
    <property type="entry name" value="HAD_sf"/>
</dbReference>
<dbReference type="GO" id="GO:0016020">
    <property type="term" value="C:membrane"/>
    <property type="evidence" value="ECO:0007669"/>
    <property type="project" value="TreeGrafter"/>
</dbReference>